<dbReference type="SUPFAM" id="SSF46785">
    <property type="entry name" value="Winged helix' DNA-binding domain"/>
    <property type="match status" value="1"/>
</dbReference>
<keyword evidence="6" id="KW-1185">Reference proteome</keyword>
<dbReference type="EMBL" id="VYSA01000004">
    <property type="protein sequence ID" value="KAA9105878.1"/>
    <property type="molecule type" value="Genomic_DNA"/>
</dbReference>
<dbReference type="SMART" id="SM00895">
    <property type="entry name" value="FCD"/>
    <property type="match status" value="1"/>
</dbReference>
<evidence type="ECO:0000259" key="4">
    <source>
        <dbReference type="PROSITE" id="PS50949"/>
    </source>
</evidence>
<dbReference type="SUPFAM" id="SSF48008">
    <property type="entry name" value="GntR ligand-binding domain-like"/>
    <property type="match status" value="1"/>
</dbReference>
<accession>A0A5J5IZQ9</accession>
<dbReference type="InterPro" id="IPR011711">
    <property type="entry name" value="GntR_C"/>
</dbReference>
<dbReference type="PANTHER" id="PTHR43537:SF45">
    <property type="entry name" value="GNTR FAMILY REGULATORY PROTEIN"/>
    <property type="match status" value="1"/>
</dbReference>
<dbReference type="AlphaFoldDB" id="A0A5J5IZQ9"/>
<keyword evidence="1" id="KW-0805">Transcription regulation</keyword>
<protein>
    <submittedName>
        <fullName evidence="5">GntR family transcriptional regulator</fullName>
    </submittedName>
</protein>
<reference evidence="6" key="1">
    <citation type="submission" date="2019-09" db="EMBL/GenBank/DDBJ databases">
        <title>Mumia zhuanghuii sp. nov. isolated from the intestinal contents of plateau pika (Ochotona curzoniae) in the Qinghai-Tibet plateau of China.</title>
        <authorList>
            <person name="Tian Z."/>
        </authorList>
    </citation>
    <scope>NUCLEOTIDE SEQUENCE [LARGE SCALE GENOMIC DNA]</scope>
    <source>
        <strain evidence="6">JCM 30598</strain>
    </source>
</reference>
<dbReference type="SMART" id="SM00345">
    <property type="entry name" value="HTH_GNTR"/>
    <property type="match status" value="1"/>
</dbReference>
<dbReference type="PANTHER" id="PTHR43537">
    <property type="entry name" value="TRANSCRIPTIONAL REGULATOR, GNTR FAMILY"/>
    <property type="match status" value="1"/>
</dbReference>
<dbReference type="Pfam" id="PF07729">
    <property type="entry name" value="FCD"/>
    <property type="match status" value="1"/>
</dbReference>
<dbReference type="RefSeq" id="WP_150450020.1">
    <property type="nucleotide sequence ID" value="NZ_VYSA01000004.1"/>
</dbReference>
<dbReference type="InterPro" id="IPR036388">
    <property type="entry name" value="WH-like_DNA-bd_sf"/>
</dbReference>
<dbReference type="OrthoDB" id="5243844at2"/>
<sequence>MSYGPTINVSPTTLTDAVYESLRQRIATGEIPSGDRVTEARVVGEYSVARPTAKACIERLVGTGLLQRSTHKSAVVTTLTVEDIDDLFLVRTTIERAAAVKLAQSGAVPRSMLEAQRAYDVAGQFDDRAALVRADIEFHASLVHASGSKRLARMHELIAGEILLTIGSTGHQVASRSAVTAEHAGILESLERGLPYEAGDRLASHLDAAHRRVRAAFLDSGEKTFS</sequence>
<dbReference type="GO" id="GO:0003677">
    <property type="term" value="F:DNA binding"/>
    <property type="evidence" value="ECO:0007669"/>
    <property type="project" value="UniProtKB-KW"/>
</dbReference>
<dbReference type="Proteomes" id="UP000325827">
    <property type="component" value="Unassembled WGS sequence"/>
</dbReference>
<dbReference type="PROSITE" id="PS50949">
    <property type="entry name" value="HTH_GNTR"/>
    <property type="match status" value="1"/>
</dbReference>
<dbReference type="InterPro" id="IPR000524">
    <property type="entry name" value="Tscrpt_reg_HTH_GntR"/>
</dbReference>
<name>A0A5J5IZQ9_9MICO</name>
<keyword evidence="3" id="KW-0804">Transcription</keyword>
<evidence type="ECO:0000256" key="1">
    <source>
        <dbReference type="ARBA" id="ARBA00023015"/>
    </source>
</evidence>
<dbReference type="InterPro" id="IPR008920">
    <property type="entry name" value="TF_FadR/GntR_C"/>
</dbReference>
<dbReference type="InterPro" id="IPR036390">
    <property type="entry name" value="WH_DNA-bd_sf"/>
</dbReference>
<evidence type="ECO:0000256" key="3">
    <source>
        <dbReference type="ARBA" id="ARBA00023163"/>
    </source>
</evidence>
<keyword evidence="2" id="KW-0238">DNA-binding</keyword>
<gene>
    <name evidence="5" type="ORF">F6B43_16045</name>
</gene>
<comment type="caution">
    <text evidence="5">The sequence shown here is derived from an EMBL/GenBank/DDBJ whole genome shotgun (WGS) entry which is preliminary data.</text>
</comment>
<dbReference type="Gene3D" id="1.10.10.10">
    <property type="entry name" value="Winged helix-like DNA-binding domain superfamily/Winged helix DNA-binding domain"/>
    <property type="match status" value="1"/>
</dbReference>
<evidence type="ECO:0000256" key="2">
    <source>
        <dbReference type="ARBA" id="ARBA00023125"/>
    </source>
</evidence>
<organism evidence="5 6">
    <name type="scientific">Microbacterium rhizomatis</name>
    <dbReference type="NCBI Taxonomy" id="1631477"/>
    <lineage>
        <taxon>Bacteria</taxon>
        <taxon>Bacillati</taxon>
        <taxon>Actinomycetota</taxon>
        <taxon>Actinomycetes</taxon>
        <taxon>Micrococcales</taxon>
        <taxon>Microbacteriaceae</taxon>
        <taxon>Microbacterium</taxon>
    </lineage>
</organism>
<evidence type="ECO:0000313" key="6">
    <source>
        <dbReference type="Proteomes" id="UP000325827"/>
    </source>
</evidence>
<evidence type="ECO:0000313" key="5">
    <source>
        <dbReference type="EMBL" id="KAA9105878.1"/>
    </source>
</evidence>
<dbReference type="Gene3D" id="1.20.120.530">
    <property type="entry name" value="GntR ligand-binding domain-like"/>
    <property type="match status" value="1"/>
</dbReference>
<feature type="domain" description="HTH gntR-type" evidence="4">
    <location>
        <begin position="12"/>
        <end position="79"/>
    </location>
</feature>
<dbReference type="Pfam" id="PF00392">
    <property type="entry name" value="GntR"/>
    <property type="match status" value="1"/>
</dbReference>
<dbReference type="GO" id="GO:0003700">
    <property type="term" value="F:DNA-binding transcription factor activity"/>
    <property type="evidence" value="ECO:0007669"/>
    <property type="project" value="InterPro"/>
</dbReference>
<proteinExistence type="predicted"/>